<comment type="caution">
    <text evidence="2">The sequence shown here is derived from an EMBL/GenBank/DDBJ whole genome shotgun (WGS) entry which is preliminary data.</text>
</comment>
<feature type="transmembrane region" description="Helical" evidence="1">
    <location>
        <begin position="76"/>
        <end position="97"/>
    </location>
</feature>
<feature type="transmembrane region" description="Helical" evidence="1">
    <location>
        <begin position="12"/>
        <end position="30"/>
    </location>
</feature>
<dbReference type="RefSeq" id="WP_381507460.1">
    <property type="nucleotide sequence ID" value="NZ_JBHUOM010000028.1"/>
</dbReference>
<evidence type="ECO:0000313" key="3">
    <source>
        <dbReference type="Proteomes" id="UP001597512"/>
    </source>
</evidence>
<keyword evidence="1" id="KW-1133">Transmembrane helix</keyword>
<reference evidence="3" key="1">
    <citation type="journal article" date="2019" name="Int. J. Syst. Evol. Microbiol.">
        <title>The Global Catalogue of Microorganisms (GCM) 10K type strain sequencing project: providing services to taxonomists for standard genome sequencing and annotation.</title>
        <authorList>
            <consortium name="The Broad Institute Genomics Platform"/>
            <consortium name="The Broad Institute Genome Sequencing Center for Infectious Disease"/>
            <person name="Wu L."/>
            <person name="Ma J."/>
        </authorList>
    </citation>
    <scope>NUCLEOTIDE SEQUENCE [LARGE SCALE GENOMIC DNA]</scope>
    <source>
        <strain evidence="3">KCTC 52490</strain>
    </source>
</reference>
<accession>A0ABW6AS33</accession>
<dbReference type="Proteomes" id="UP001597512">
    <property type="component" value="Unassembled WGS sequence"/>
</dbReference>
<protein>
    <recommendedName>
        <fullName evidence="4">AraC family transcriptional regulator</fullName>
    </recommendedName>
</protein>
<keyword evidence="3" id="KW-1185">Reference proteome</keyword>
<gene>
    <name evidence="2" type="ORF">ACFS25_26870</name>
</gene>
<evidence type="ECO:0000256" key="1">
    <source>
        <dbReference type="SAM" id="Phobius"/>
    </source>
</evidence>
<proteinExistence type="predicted"/>
<keyword evidence="1" id="KW-0812">Transmembrane</keyword>
<evidence type="ECO:0008006" key="4">
    <source>
        <dbReference type="Google" id="ProtNLM"/>
    </source>
</evidence>
<keyword evidence="1" id="KW-0472">Membrane</keyword>
<feature type="transmembrane region" description="Helical" evidence="1">
    <location>
        <begin position="42"/>
        <end position="64"/>
    </location>
</feature>
<sequence length="139" mass="16569">MDIPFEFNLYSSLLLPAFIQGLLFTLLSLLRFSRQKRLYDLFLAGLLVVLSIRLSFWMLGFAGWYDRHNGFATFMFYFPFNTLAFIGPCLYFYFLSLTNRNFVLTKRHWPHLILPISLLLLGLTKFMIDFLYYYPFPLT</sequence>
<feature type="transmembrane region" description="Helical" evidence="1">
    <location>
        <begin position="109"/>
        <end position="134"/>
    </location>
</feature>
<dbReference type="EMBL" id="JBHUOM010000028">
    <property type="protein sequence ID" value="MFD2937424.1"/>
    <property type="molecule type" value="Genomic_DNA"/>
</dbReference>
<organism evidence="2 3">
    <name type="scientific">Spirosoma flavum</name>
    <dbReference type="NCBI Taxonomy" id="2048557"/>
    <lineage>
        <taxon>Bacteria</taxon>
        <taxon>Pseudomonadati</taxon>
        <taxon>Bacteroidota</taxon>
        <taxon>Cytophagia</taxon>
        <taxon>Cytophagales</taxon>
        <taxon>Cytophagaceae</taxon>
        <taxon>Spirosoma</taxon>
    </lineage>
</organism>
<name>A0ABW6AS33_9BACT</name>
<evidence type="ECO:0000313" key="2">
    <source>
        <dbReference type="EMBL" id="MFD2937424.1"/>
    </source>
</evidence>